<dbReference type="OrthoDB" id="273452at2759"/>
<comment type="caution">
    <text evidence="2">The sequence shown here is derived from an EMBL/GenBank/DDBJ whole genome shotgun (WGS) entry which is preliminary data.</text>
</comment>
<dbReference type="AlphaFoldDB" id="A0A813GHS6"/>
<evidence type="ECO:0000256" key="1">
    <source>
        <dbReference type="SAM" id="MobiDB-lite"/>
    </source>
</evidence>
<protein>
    <submittedName>
        <fullName evidence="2">Uncharacterized protein</fullName>
    </submittedName>
</protein>
<proteinExistence type="predicted"/>
<reference evidence="2" key="1">
    <citation type="submission" date="2021-02" db="EMBL/GenBank/DDBJ databases">
        <authorList>
            <person name="Dougan E. K."/>
            <person name="Rhodes N."/>
            <person name="Thang M."/>
            <person name="Chan C."/>
        </authorList>
    </citation>
    <scope>NUCLEOTIDE SEQUENCE</scope>
</reference>
<dbReference type="Proteomes" id="UP000654075">
    <property type="component" value="Unassembled WGS sequence"/>
</dbReference>
<sequence length="103" mass="11460">FGCCPQAPGERPPGAARSTAWADCSVLAQMSLCTLVEVALHFESFRNIDLFHQGLYHLKARIYRDDEERRVLAVPYSHLKGPSQAAQPPKGKAPRTDHHNLIP</sequence>
<keyword evidence="3" id="KW-1185">Reference proteome</keyword>
<feature type="region of interest" description="Disordered" evidence="1">
    <location>
        <begin position="77"/>
        <end position="103"/>
    </location>
</feature>
<gene>
    <name evidence="2" type="ORF">PGLA1383_LOCUS42860</name>
</gene>
<organism evidence="2 3">
    <name type="scientific">Polarella glacialis</name>
    <name type="common">Dinoflagellate</name>
    <dbReference type="NCBI Taxonomy" id="89957"/>
    <lineage>
        <taxon>Eukaryota</taxon>
        <taxon>Sar</taxon>
        <taxon>Alveolata</taxon>
        <taxon>Dinophyceae</taxon>
        <taxon>Suessiales</taxon>
        <taxon>Suessiaceae</taxon>
        <taxon>Polarella</taxon>
    </lineage>
</organism>
<name>A0A813GHS6_POLGL</name>
<dbReference type="EMBL" id="CAJNNV010028835">
    <property type="protein sequence ID" value="CAE8625881.1"/>
    <property type="molecule type" value="Genomic_DNA"/>
</dbReference>
<feature type="compositionally biased region" description="Basic and acidic residues" evidence="1">
    <location>
        <begin position="94"/>
        <end position="103"/>
    </location>
</feature>
<feature type="non-terminal residue" evidence="2">
    <location>
        <position position="1"/>
    </location>
</feature>
<feature type="non-terminal residue" evidence="2">
    <location>
        <position position="103"/>
    </location>
</feature>
<evidence type="ECO:0000313" key="2">
    <source>
        <dbReference type="EMBL" id="CAE8625881.1"/>
    </source>
</evidence>
<accession>A0A813GHS6</accession>
<evidence type="ECO:0000313" key="3">
    <source>
        <dbReference type="Proteomes" id="UP000654075"/>
    </source>
</evidence>